<sequence length="385" mass="43266">MTREIEDTTPETKARWRNWLFGQALPLWSQAGFDDKRGLYHERLDWASRPVTMQALRLMVQARQISTFCRAALDGVHEAGAQALSCLDTVQRLYHRADGQPGWVFSIASTNRPAQTKRDLYAHAFILFAYGWAIRYANRPEDRAMARIIAEEIDLIFAAPNGGYVDAVPDEGVLRSQNPHMHLLEAYLVVFEATGDSFYLERAKALVELARTRLIDPRSGLLLEFFGPDWHPLKSFGENQVQPGHLFEWSWLLRDYSRLAECKGDEADSLARSSGKLFEAGFASGCDHARCVVLDSITDTHVVLERSARIWAQTELLRLLHTGEQTPENAAKATLFAASFLELFAPLSLSGGWIDHIDGAGDRLVEYMPASSLYHIYGAGRQIAL</sequence>
<keyword evidence="2 3" id="KW-0413">Isomerase</keyword>
<dbReference type="Gene3D" id="1.50.10.10">
    <property type="match status" value="1"/>
</dbReference>
<dbReference type="Proteomes" id="UP000637769">
    <property type="component" value="Unassembled WGS sequence"/>
</dbReference>
<dbReference type="Pfam" id="PF07221">
    <property type="entry name" value="GlcNAc_2-epim"/>
    <property type="match status" value="1"/>
</dbReference>
<dbReference type="GO" id="GO:0016853">
    <property type="term" value="F:isomerase activity"/>
    <property type="evidence" value="ECO:0007669"/>
    <property type="project" value="UniProtKB-KW"/>
</dbReference>
<dbReference type="InterPro" id="IPR008928">
    <property type="entry name" value="6-hairpin_glycosidase_sf"/>
</dbReference>
<evidence type="ECO:0000256" key="2">
    <source>
        <dbReference type="ARBA" id="ARBA00023235"/>
    </source>
</evidence>
<dbReference type="EMBL" id="BMCH01000009">
    <property type="protein sequence ID" value="GGC40524.1"/>
    <property type="molecule type" value="Genomic_DNA"/>
</dbReference>
<reference evidence="4" key="1">
    <citation type="journal article" date="2019" name="Int. J. Syst. Evol. Microbiol.">
        <title>The Global Catalogue of Microorganisms (GCM) 10K type strain sequencing project: providing services to taxonomists for standard genome sequencing and annotation.</title>
        <authorList>
            <consortium name="The Broad Institute Genomics Platform"/>
            <consortium name="The Broad Institute Genome Sequencing Center for Infectious Disease"/>
            <person name="Wu L."/>
            <person name="Ma J."/>
        </authorList>
    </citation>
    <scope>NUCLEOTIDE SEQUENCE [LARGE SCALE GENOMIC DNA]</scope>
    <source>
        <strain evidence="4">CCM 7132</strain>
    </source>
</reference>
<proteinExistence type="inferred from homology"/>
<keyword evidence="4" id="KW-1185">Reference proteome</keyword>
<evidence type="ECO:0000313" key="4">
    <source>
        <dbReference type="Proteomes" id="UP000637769"/>
    </source>
</evidence>
<accession>A0ABQ1MKQ7</accession>
<evidence type="ECO:0000256" key="1">
    <source>
        <dbReference type="ARBA" id="ARBA00008558"/>
    </source>
</evidence>
<comment type="caution">
    <text evidence="3">The sequence shown here is derived from an EMBL/GenBank/DDBJ whole genome shotgun (WGS) entry which is preliminary data.</text>
</comment>
<organism evidence="3 4">
    <name type="scientific">Asaia siamensis</name>
    <dbReference type="NCBI Taxonomy" id="110479"/>
    <lineage>
        <taxon>Bacteria</taxon>
        <taxon>Pseudomonadati</taxon>
        <taxon>Pseudomonadota</taxon>
        <taxon>Alphaproteobacteria</taxon>
        <taxon>Acetobacterales</taxon>
        <taxon>Acetobacteraceae</taxon>
        <taxon>Asaia</taxon>
    </lineage>
</organism>
<dbReference type="RefSeq" id="WP_188427405.1">
    <property type="nucleotide sequence ID" value="NZ_BMCH01000009.1"/>
</dbReference>
<protein>
    <submittedName>
        <fullName evidence="3">Mannose-6-phosphate isomerase</fullName>
    </submittedName>
</protein>
<dbReference type="InterPro" id="IPR012341">
    <property type="entry name" value="6hp_glycosidase-like_sf"/>
</dbReference>
<dbReference type="SUPFAM" id="SSF48208">
    <property type="entry name" value="Six-hairpin glycosidases"/>
    <property type="match status" value="1"/>
</dbReference>
<dbReference type="PANTHER" id="PTHR15108">
    <property type="entry name" value="N-ACYLGLUCOSAMINE-2-EPIMERASE"/>
    <property type="match status" value="1"/>
</dbReference>
<name>A0ABQ1MKQ7_9PROT</name>
<comment type="similarity">
    <text evidence="1">Belongs to the N-acylglucosamine 2-epimerase family.</text>
</comment>
<gene>
    <name evidence="3" type="ORF">GCM10007207_27440</name>
</gene>
<dbReference type="InterPro" id="IPR010819">
    <property type="entry name" value="AGE/CE"/>
</dbReference>
<evidence type="ECO:0000313" key="3">
    <source>
        <dbReference type="EMBL" id="GGC40524.1"/>
    </source>
</evidence>